<keyword evidence="4" id="KW-0560">Oxidoreductase</keyword>
<dbReference type="Proteomes" id="UP000087171">
    <property type="component" value="Chromosome Ca6"/>
</dbReference>
<evidence type="ECO:0000256" key="3">
    <source>
        <dbReference type="ARBA" id="ARBA00023098"/>
    </source>
</evidence>
<evidence type="ECO:0000259" key="5">
    <source>
        <dbReference type="Pfam" id="PF03015"/>
    </source>
</evidence>
<dbReference type="InterPro" id="IPR026055">
    <property type="entry name" value="FAR"/>
</dbReference>
<dbReference type="Pfam" id="PF03015">
    <property type="entry name" value="Sterile"/>
    <property type="match status" value="1"/>
</dbReference>
<comment type="similarity">
    <text evidence="1 4">Belongs to the fatty acyl-CoA reductase family.</text>
</comment>
<dbReference type="CDD" id="cd09071">
    <property type="entry name" value="FAR_C"/>
    <property type="match status" value="1"/>
</dbReference>
<keyword evidence="2 4" id="KW-0444">Lipid biosynthesis</keyword>
<evidence type="ECO:0000256" key="1">
    <source>
        <dbReference type="ARBA" id="ARBA00005928"/>
    </source>
</evidence>
<keyword evidence="4" id="KW-0521">NADP</keyword>
<evidence type="ECO:0000259" key="6">
    <source>
        <dbReference type="Pfam" id="PF07993"/>
    </source>
</evidence>
<keyword evidence="7" id="KW-1185">Reference proteome</keyword>
<sequence length="490" mass="55807">METGSITDFLRDKNILVLGATGFLAKIFIEKILRVQPNVKKLYLLMRATDTESATKRLNNEILRKDLFKLLKENLGAKFNSFVLEKLSVVPGDISQEDFNLKDSNLLKEICDQTDVIVNLAATTNFDERYDVALGLNTFGVKHVINFAKKCINLRVLVHVSTAYVCGERGGLIIEDPIQLGASLNGVKGLDIDEEKKVVEEKMNKLRQEGATEEDIKIAMKDLGIERANLYGWPNTYVFTKAMGEMLIETMKETLSIFIVRPTMITSTYKEPFPGWVEGIRTIDSIIVAYGKGKLTCFLANVKAVFDVIPADFVVNAMVVGMVSHANQPRDSIYQLGSSIANPITYQNLHEYGFRYFTAKPCIDKEGNPIKVGNVTVLDNMAAFQRYMFIRYILPLKGLKLVNAAFCQYFHGIYFDINRKINIILRLVELYRPYLFFDGIFDNMNAEKLQIEAIKSGVEMNLFYFDPKMINWEDYFMNVHFPGIVKYCFK</sequence>
<dbReference type="InterPro" id="IPR013120">
    <property type="entry name" value="FAR_NAD-bd"/>
</dbReference>
<dbReference type="InterPro" id="IPR033640">
    <property type="entry name" value="FAR_C"/>
</dbReference>
<feature type="domain" description="Fatty acyl-CoA reductase C-terminal" evidence="5">
    <location>
        <begin position="392"/>
        <end position="490"/>
    </location>
</feature>
<dbReference type="AlphaFoldDB" id="A0A1S2YKG6"/>
<dbReference type="PANTHER" id="PTHR11011">
    <property type="entry name" value="MALE STERILITY PROTEIN 2-RELATED"/>
    <property type="match status" value="1"/>
</dbReference>
<keyword evidence="3 4" id="KW-0443">Lipid metabolism</keyword>
<dbReference type="GO" id="GO:0035336">
    <property type="term" value="P:long-chain fatty-acyl-CoA metabolic process"/>
    <property type="evidence" value="ECO:0007669"/>
    <property type="project" value="TreeGrafter"/>
</dbReference>
<dbReference type="PANTHER" id="PTHR11011:SF73">
    <property type="entry name" value="FATTY ACYL-COA REDUCTASE"/>
    <property type="match status" value="1"/>
</dbReference>
<accession>A0A1S2YKG6</accession>
<dbReference type="GO" id="GO:0102965">
    <property type="term" value="F:alcohol-forming long-chain fatty acyl-CoA reductase activity"/>
    <property type="evidence" value="ECO:0007669"/>
    <property type="project" value="UniProtKB-EC"/>
</dbReference>
<reference evidence="8" key="2">
    <citation type="submission" date="2025-08" db="UniProtKB">
        <authorList>
            <consortium name="RefSeq"/>
        </authorList>
    </citation>
    <scope>IDENTIFICATION</scope>
    <source>
        <tissue evidence="8">Etiolated seedlings</tissue>
    </source>
</reference>
<evidence type="ECO:0000256" key="2">
    <source>
        <dbReference type="ARBA" id="ARBA00022516"/>
    </source>
</evidence>
<dbReference type="eggNOG" id="KOG1221">
    <property type="taxonomic scope" value="Eukaryota"/>
</dbReference>
<dbReference type="EC" id="1.2.1.84" evidence="4"/>
<dbReference type="RefSeq" id="XP_004506152.1">
    <property type="nucleotide sequence ID" value="XM_004506095.3"/>
</dbReference>
<dbReference type="GeneID" id="101509431"/>
<dbReference type="PaxDb" id="3827-XP_004506152.1"/>
<dbReference type="STRING" id="3827.A0A1S2YKG6"/>
<dbReference type="OrthoDB" id="429813at2759"/>
<name>A0A1S2YKG6_CICAR</name>
<evidence type="ECO:0000313" key="8">
    <source>
        <dbReference type="RefSeq" id="XP_004506152.1"/>
    </source>
</evidence>
<dbReference type="Gene3D" id="3.40.50.720">
    <property type="entry name" value="NAD(P)-binding Rossmann-like Domain"/>
    <property type="match status" value="1"/>
</dbReference>
<gene>
    <name evidence="8" type="primary">LOC101509431</name>
</gene>
<protein>
    <recommendedName>
        <fullName evidence="4">Fatty acyl-CoA reductase</fullName>
        <ecNumber evidence="4">1.2.1.84</ecNumber>
    </recommendedName>
</protein>
<comment type="function">
    <text evidence="4">Catalyzes the reduction of fatty acyl-CoA to fatty alcohols.</text>
</comment>
<dbReference type="SUPFAM" id="SSF51735">
    <property type="entry name" value="NAD(P)-binding Rossmann-fold domains"/>
    <property type="match status" value="1"/>
</dbReference>
<dbReference type="Pfam" id="PF07993">
    <property type="entry name" value="NAD_binding_4"/>
    <property type="match status" value="1"/>
</dbReference>
<dbReference type="InterPro" id="IPR036291">
    <property type="entry name" value="NAD(P)-bd_dom_sf"/>
</dbReference>
<proteinExistence type="inferred from homology"/>
<evidence type="ECO:0000256" key="4">
    <source>
        <dbReference type="RuleBase" id="RU363097"/>
    </source>
</evidence>
<dbReference type="KEGG" id="cam:101509431"/>
<evidence type="ECO:0000313" key="7">
    <source>
        <dbReference type="Proteomes" id="UP000087171"/>
    </source>
</evidence>
<comment type="catalytic activity">
    <reaction evidence="4">
        <text>a long-chain fatty acyl-CoA + 2 NADPH + 2 H(+) = a long-chain primary fatty alcohol + 2 NADP(+) + CoA</text>
        <dbReference type="Rhea" id="RHEA:52716"/>
        <dbReference type="ChEBI" id="CHEBI:15378"/>
        <dbReference type="ChEBI" id="CHEBI:57287"/>
        <dbReference type="ChEBI" id="CHEBI:57783"/>
        <dbReference type="ChEBI" id="CHEBI:58349"/>
        <dbReference type="ChEBI" id="CHEBI:77396"/>
        <dbReference type="ChEBI" id="CHEBI:83139"/>
        <dbReference type="EC" id="1.2.1.84"/>
    </reaction>
</comment>
<dbReference type="GO" id="GO:0010345">
    <property type="term" value="P:suberin biosynthetic process"/>
    <property type="evidence" value="ECO:0007669"/>
    <property type="project" value="TreeGrafter"/>
</dbReference>
<dbReference type="GO" id="GO:0080019">
    <property type="term" value="F:alcohol-forming very long-chain fatty acyl-CoA reductase activity"/>
    <property type="evidence" value="ECO:0007669"/>
    <property type="project" value="InterPro"/>
</dbReference>
<reference evidence="7" key="1">
    <citation type="journal article" date="2013" name="Nat. Biotechnol.">
        <title>Draft genome sequence of chickpea (Cicer arietinum) provides a resource for trait improvement.</title>
        <authorList>
            <person name="Varshney R.K."/>
            <person name="Song C."/>
            <person name="Saxena R.K."/>
            <person name="Azam S."/>
            <person name="Yu S."/>
            <person name="Sharpe A.G."/>
            <person name="Cannon S."/>
            <person name="Baek J."/>
            <person name="Rosen B.D."/>
            <person name="Tar'an B."/>
            <person name="Millan T."/>
            <person name="Zhang X."/>
            <person name="Ramsay L.D."/>
            <person name="Iwata A."/>
            <person name="Wang Y."/>
            <person name="Nelson W."/>
            <person name="Farmer A.D."/>
            <person name="Gaur P.M."/>
            <person name="Soderlund C."/>
            <person name="Penmetsa R.V."/>
            <person name="Xu C."/>
            <person name="Bharti A.K."/>
            <person name="He W."/>
            <person name="Winter P."/>
            <person name="Zhao S."/>
            <person name="Hane J.K."/>
            <person name="Carrasquilla-Garcia N."/>
            <person name="Condie J.A."/>
            <person name="Upadhyaya H.D."/>
            <person name="Luo M.C."/>
            <person name="Thudi M."/>
            <person name="Gowda C.L."/>
            <person name="Singh N.P."/>
            <person name="Lichtenzveig J."/>
            <person name="Gali K.K."/>
            <person name="Rubio J."/>
            <person name="Nadarajan N."/>
            <person name="Dolezel J."/>
            <person name="Bansal K.C."/>
            <person name="Xu X."/>
            <person name="Edwards D."/>
            <person name="Zhang G."/>
            <person name="Kahl G."/>
            <person name="Gil J."/>
            <person name="Singh K.B."/>
            <person name="Datta S.K."/>
            <person name="Jackson S.A."/>
            <person name="Wang J."/>
            <person name="Cook D.R."/>
        </authorList>
    </citation>
    <scope>NUCLEOTIDE SEQUENCE [LARGE SCALE GENOMIC DNA]</scope>
    <source>
        <strain evidence="7">cv. CDC Frontier</strain>
    </source>
</reference>
<feature type="domain" description="Thioester reductase (TE)" evidence="6">
    <location>
        <begin position="19"/>
        <end position="318"/>
    </location>
</feature>
<organism evidence="7 8">
    <name type="scientific">Cicer arietinum</name>
    <name type="common">Chickpea</name>
    <name type="synonym">Garbanzo</name>
    <dbReference type="NCBI Taxonomy" id="3827"/>
    <lineage>
        <taxon>Eukaryota</taxon>
        <taxon>Viridiplantae</taxon>
        <taxon>Streptophyta</taxon>
        <taxon>Embryophyta</taxon>
        <taxon>Tracheophyta</taxon>
        <taxon>Spermatophyta</taxon>
        <taxon>Magnoliopsida</taxon>
        <taxon>eudicotyledons</taxon>
        <taxon>Gunneridae</taxon>
        <taxon>Pentapetalae</taxon>
        <taxon>rosids</taxon>
        <taxon>fabids</taxon>
        <taxon>Fabales</taxon>
        <taxon>Fabaceae</taxon>
        <taxon>Papilionoideae</taxon>
        <taxon>50 kb inversion clade</taxon>
        <taxon>NPAAA clade</taxon>
        <taxon>Hologalegina</taxon>
        <taxon>IRL clade</taxon>
        <taxon>Cicereae</taxon>
        <taxon>Cicer</taxon>
    </lineage>
</organism>
<dbReference type="CDD" id="cd05236">
    <property type="entry name" value="FAR-N_SDR_e"/>
    <property type="match status" value="1"/>
</dbReference>